<evidence type="ECO:0000256" key="1">
    <source>
        <dbReference type="SAM" id="Phobius"/>
    </source>
</evidence>
<dbReference type="InterPro" id="IPR016768">
    <property type="entry name" value="UCP019883"/>
</dbReference>
<comment type="caution">
    <text evidence="2">The sequence shown here is derived from an EMBL/GenBank/DDBJ whole genome shotgun (WGS) entry which is preliminary data.</text>
</comment>
<keyword evidence="1" id="KW-1133">Transmembrane helix</keyword>
<keyword evidence="3" id="KW-1185">Reference proteome</keyword>
<organism evidence="2 3">
    <name type="scientific">Simplicispira metamorpha</name>
    <dbReference type="NCBI Taxonomy" id="80881"/>
    <lineage>
        <taxon>Bacteria</taxon>
        <taxon>Pseudomonadati</taxon>
        <taxon>Pseudomonadota</taxon>
        <taxon>Betaproteobacteria</taxon>
        <taxon>Burkholderiales</taxon>
        <taxon>Comamonadaceae</taxon>
        <taxon>Simplicispira</taxon>
    </lineage>
</organism>
<dbReference type="Proteomes" id="UP000295182">
    <property type="component" value="Unassembled WGS sequence"/>
</dbReference>
<accession>A0A4V6NQE5</accession>
<dbReference type="PIRSF" id="PIRSF019883">
    <property type="entry name" value="UCP019883"/>
    <property type="match status" value="1"/>
</dbReference>
<evidence type="ECO:0000313" key="2">
    <source>
        <dbReference type="EMBL" id="TCP20066.1"/>
    </source>
</evidence>
<keyword evidence="1" id="KW-0812">Transmembrane</keyword>
<protein>
    <submittedName>
        <fullName evidence="2">Uncharacterized protein DUF2818</fullName>
    </submittedName>
</protein>
<reference evidence="2 3" key="1">
    <citation type="submission" date="2019-03" db="EMBL/GenBank/DDBJ databases">
        <title>Genomic Encyclopedia of Type Strains, Phase IV (KMG-IV): sequencing the most valuable type-strain genomes for metagenomic binning, comparative biology and taxonomic classification.</title>
        <authorList>
            <person name="Goeker M."/>
        </authorList>
    </citation>
    <scope>NUCLEOTIDE SEQUENCE [LARGE SCALE GENOMIC DNA]</scope>
    <source>
        <strain evidence="2 3">DSM 1837</strain>
    </source>
</reference>
<dbReference type="AlphaFoldDB" id="A0A4V6NQE5"/>
<dbReference type="Pfam" id="PF10993">
    <property type="entry name" value="DUF2818"/>
    <property type="match status" value="1"/>
</dbReference>
<name>A0A4V6NQE5_9BURK</name>
<dbReference type="EMBL" id="SLXH01000002">
    <property type="protein sequence ID" value="TCP20066.1"/>
    <property type="molecule type" value="Genomic_DNA"/>
</dbReference>
<feature type="transmembrane region" description="Helical" evidence="1">
    <location>
        <begin position="32"/>
        <end position="53"/>
    </location>
</feature>
<feature type="transmembrane region" description="Helical" evidence="1">
    <location>
        <begin position="65"/>
        <end position="88"/>
    </location>
</feature>
<proteinExistence type="predicted"/>
<keyword evidence="1" id="KW-0472">Membrane</keyword>
<evidence type="ECO:0000313" key="3">
    <source>
        <dbReference type="Proteomes" id="UP000295182"/>
    </source>
</evidence>
<sequence length="94" mass="10391">MVIVAACIAANLPFVNQRLLAAGPALASHKSLWLRLLELVVLYFVVGTFALLLEQRAGQIAPQGWEFYAITGTLFVTLAFPGFVYRYLVRHRGA</sequence>
<gene>
    <name evidence="2" type="ORF">EV674_10234</name>
</gene>